<accession>A0A109G1A1</accession>
<feature type="transmembrane region" description="Helical" evidence="5">
    <location>
        <begin position="54"/>
        <end position="77"/>
    </location>
</feature>
<gene>
    <name evidence="6" type="ORF">AWW70_20965</name>
</gene>
<keyword evidence="3 5" id="KW-1133">Transmembrane helix</keyword>
<sequence length="137" mass="15953">MILSQDKNIKLVIHAITLLSFLVFFLFGNTLFFIPLILYFVFKSQSIKEMNLESALFQFGVWLAVFLWNFVIIRTIMLSLLHIDLSTNSLFVIFGTIPLYTILLAAVILGPLKGILYELQNKEFHYPIVSRWVHRTK</sequence>
<dbReference type="RefSeq" id="WP_060751181.1">
    <property type="nucleotide sequence ID" value="NZ_LRPH01000072.1"/>
</dbReference>
<dbReference type="EMBL" id="LRPH01000072">
    <property type="protein sequence ID" value="KWU58233.1"/>
    <property type="molecule type" value="Genomic_DNA"/>
</dbReference>
<evidence type="ECO:0000256" key="5">
    <source>
        <dbReference type="SAM" id="Phobius"/>
    </source>
</evidence>
<keyword evidence="2 5" id="KW-0812">Transmembrane</keyword>
<name>A0A109G1A1_BACMY</name>
<protein>
    <recommendedName>
        <fullName evidence="8">DUF4870 domain-containing protein</fullName>
    </recommendedName>
</protein>
<organism evidence="6 7">
    <name type="scientific">Bacillus mycoides</name>
    <dbReference type="NCBI Taxonomy" id="1405"/>
    <lineage>
        <taxon>Bacteria</taxon>
        <taxon>Bacillati</taxon>
        <taxon>Bacillota</taxon>
        <taxon>Bacilli</taxon>
        <taxon>Bacillales</taxon>
        <taxon>Bacillaceae</taxon>
        <taxon>Bacillus</taxon>
        <taxon>Bacillus cereus group</taxon>
    </lineage>
</organism>
<evidence type="ECO:0000313" key="7">
    <source>
        <dbReference type="Proteomes" id="UP000065797"/>
    </source>
</evidence>
<dbReference type="AlphaFoldDB" id="A0A109G1A1"/>
<comment type="caution">
    <text evidence="6">The sequence shown here is derived from an EMBL/GenBank/DDBJ whole genome shotgun (WGS) entry which is preliminary data.</text>
</comment>
<feature type="transmembrane region" description="Helical" evidence="5">
    <location>
        <begin position="89"/>
        <end position="112"/>
    </location>
</feature>
<feature type="transmembrane region" description="Helical" evidence="5">
    <location>
        <begin position="12"/>
        <end position="42"/>
    </location>
</feature>
<evidence type="ECO:0000256" key="3">
    <source>
        <dbReference type="ARBA" id="ARBA00022989"/>
    </source>
</evidence>
<evidence type="ECO:0000313" key="6">
    <source>
        <dbReference type="EMBL" id="KWU58233.1"/>
    </source>
</evidence>
<evidence type="ECO:0000256" key="4">
    <source>
        <dbReference type="ARBA" id="ARBA00023136"/>
    </source>
</evidence>
<dbReference type="Proteomes" id="UP000065797">
    <property type="component" value="Unassembled WGS sequence"/>
</dbReference>
<reference evidence="6 7" key="1">
    <citation type="submission" date="2016-01" db="EMBL/GenBank/DDBJ databases">
        <authorList>
            <person name="McClelland M."/>
            <person name="Jain A."/>
            <person name="Saraogi P."/>
            <person name="Mendelson R."/>
            <person name="Westerman R."/>
            <person name="SanMiguel P."/>
            <person name="Csonka L."/>
        </authorList>
    </citation>
    <scope>NUCLEOTIDE SEQUENCE [LARGE SCALE GENOMIC DNA]</scope>
    <source>
        <strain evidence="6 7">PE8-15</strain>
    </source>
</reference>
<dbReference type="Pfam" id="PF09685">
    <property type="entry name" value="MamF_MmsF"/>
    <property type="match status" value="1"/>
</dbReference>
<proteinExistence type="predicted"/>
<evidence type="ECO:0000256" key="1">
    <source>
        <dbReference type="ARBA" id="ARBA00004141"/>
    </source>
</evidence>
<comment type="subcellular location">
    <subcellularLocation>
        <location evidence="1">Membrane</location>
        <topology evidence="1">Multi-pass membrane protein</topology>
    </subcellularLocation>
</comment>
<evidence type="ECO:0000256" key="2">
    <source>
        <dbReference type="ARBA" id="ARBA00022692"/>
    </source>
</evidence>
<keyword evidence="4 5" id="KW-0472">Membrane</keyword>
<evidence type="ECO:0008006" key="8">
    <source>
        <dbReference type="Google" id="ProtNLM"/>
    </source>
</evidence>
<dbReference type="InterPro" id="IPR019109">
    <property type="entry name" value="MamF_MmsF"/>
</dbReference>